<sequence length="100" mass="10091">MKTTLKSLTVATALAGAVGMAAALTAAPALAADGVKCFGVAKAGENDCAAGNHSCKGHSTADYSGQDWKMVEDAGKCMEMGGKQAAFEGMNEKAKMMKDG</sequence>
<accession>A0A2M9FZR3</accession>
<keyword evidence="1" id="KW-0732">Signal</keyword>
<keyword evidence="3" id="KW-1185">Reference proteome</keyword>
<dbReference type="AlphaFoldDB" id="A0A2M9FZR3"/>
<evidence type="ECO:0000256" key="1">
    <source>
        <dbReference type="SAM" id="SignalP"/>
    </source>
</evidence>
<dbReference type="InterPro" id="IPR018740">
    <property type="entry name" value="DUF2282_membr"/>
</dbReference>
<protein>
    <recommendedName>
        <fullName evidence="4">DUF2282 domain-containing protein</fullName>
    </recommendedName>
</protein>
<gene>
    <name evidence="2" type="ORF">CVT23_13625</name>
</gene>
<dbReference type="Proteomes" id="UP000229498">
    <property type="component" value="Unassembled WGS sequence"/>
</dbReference>
<reference evidence="2 3" key="1">
    <citation type="submission" date="2017-11" db="EMBL/GenBank/DDBJ databases">
        <title>Draft genome sequence of Rhizobiales bacterium SY3-13.</title>
        <authorList>
            <person name="Sun C."/>
        </authorList>
    </citation>
    <scope>NUCLEOTIDE SEQUENCE [LARGE SCALE GENOMIC DNA]</scope>
    <source>
        <strain evidence="2 3">SY3-13</strain>
    </source>
</reference>
<dbReference type="OrthoDB" id="9808309at2"/>
<feature type="chain" id="PRO_5014967851" description="DUF2282 domain-containing protein" evidence="1">
    <location>
        <begin position="32"/>
        <end position="100"/>
    </location>
</feature>
<evidence type="ECO:0000313" key="2">
    <source>
        <dbReference type="EMBL" id="PJK28958.1"/>
    </source>
</evidence>
<evidence type="ECO:0008006" key="4">
    <source>
        <dbReference type="Google" id="ProtNLM"/>
    </source>
</evidence>
<proteinExistence type="predicted"/>
<dbReference type="EMBL" id="PHIG01000037">
    <property type="protein sequence ID" value="PJK28958.1"/>
    <property type="molecule type" value="Genomic_DNA"/>
</dbReference>
<dbReference type="RefSeq" id="WP_109794153.1">
    <property type="nucleotide sequence ID" value="NZ_PHIG01000037.1"/>
</dbReference>
<organism evidence="2 3">
    <name type="scientific">Minwuia thermotolerans</name>
    <dbReference type="NCBI Taxonomy" id="2056226"/>
    <lineage>
        <taxon>Bacteria</taxon>
        <taxon>Pseudomonadati</taxon>
        <taxon>Pseudomonadota</taxon>
        <taxon>Alphaproteobacteria</taxon>
        <taxon>Minwuiales</taxon>
        <taxon>Minwuiaceae</taxon>
        <taxon>Minwuia</taxon>
    </lineage>
</organism>
<dbReference type="Pfam" id="PF10048">
    <property type="entry name" value="DUF2282"/>
    <property type="match status" value="1"/>
</dbReference>
<name>A0A2M9FZR3_9PROT</name>
<feature type="signal peptide" evidence="1">
    <location>
        <begin position="1"/>
        <end position="31"/>
    </location>
</feature>
<comment type="caution">
    <text evidence="2">The sequence shown here is derived from an EMBL/GenBank/DDBJ whole genome shotgun (WGS) entry which is preliminary data.</text>
</comment>
<evidence type="ECO:0000313" key="3">
    <source>
        <dbReference type="Proteomes" id="UP000229498"/>
    </source>
</evidence>